<dbReference type="KEGG" id="spha:D3Y57_07715"/>
<evidence type="ECO:0008006" key="3">
    <source>
        <dbReference type="Google" id="ProtNLM"/>
    </source>
</evidence>
<evidence type="ECO:0000313" key="1">
    <source>
        <dbReference type="EMBL" id="AYJ85881.1"/>
    </source>
</evidence>
<dbReference type="AlphaFoldDB" id="A0A494TJD6"/>
<organism evidence="1 2">
    <name type="scientific">Sphingomonas paeninsulae</name>
    <dbReference type="NCBI Taxonomy" id="2319844"/>
    <lineage>
        <taxon>Bacteria</taxon>
        <taxon>Pseudomonadati</taxon>
        <taxon>Pseudomonadota</taxon>
        <taxon>Alphaproteobacteria</taxon>
        <taxon>Sphingomonadales</taxon>
        <taxon>Sphingomonadaceae</taxon>
        <taxon>Sphingomonas</taxon>
    </lineage>
</organism>
<sequence length="310" mass="33999">MSDWTTDTDPLLTRFRFATVGAPDPEALLSQYSHWLGYSERERGRVDADLAAGWGAPAMEGRPYIVMSTDGAHDDYIRVVQIDAVPEYTPLTSFGWAAIEIIVDDVYAVNDRLRQSSFTILAEPTPLQFMPSIVAMQAIGPAGECLYFTMETGDRATSILPSPRSFVDRPFIFVIAGGDFDALREYYCGKFDLKRRPLRESKISILQTAQGLDADSTIRMTTAGLREQGYLIEFDEYRTGPGYIAGPRPQTIGELPPGFAIASFGISDIALVADLAITPPRVRNGIGYDGRLTCTAVGPTGELAEFIEDS</sequence>
<protein>
    <recommendedName>
        <fullName evidence="3">VOC domain-containing protein</fullName>
    </recommendedName>
</protein>
<gene>
    <name evidence="1" type="ORF">D3Y57_07715</name>
</gene>
<dbReference type="InterPro" id="IPR029068">
    <property type="entry name" value="Glyas_Bleomycin-R_OHBP_Dase"/>
</dbReference>
<evidence type="ECO:0000313" key="2">
    <source>
        <dbReference type="Proteomes" id="UP000276254"/>
    </source>
</evidence>
<proteinExistence type="predicted"/>
<dbReference type="OrthoDB" id="7545296at2"/>
<dbReference type="Proteomes" id="UP000276254">
    <property type="component" value="Chromosome"/>
</dbReference>
<dbReference type="RefSeq" id="WP_121152506.1">
    <property type="nucleotide sequence ID" value="NZ_CP032829.1"/>
</dbReference>
<reference evidence="1 2" key="1">
    <citation type="submission" date="2018-09" db="EMBL/GenBank/DDBJ databases">
        <title>Sphingomonas peninsula sp. nov., isolated from fildes peninsula, Antarctic soil.</title>
        <authorList>
            <person name="Yingchao G."/>
        </authorList>
    </citation>
    <scope>NUCLEOTIDE SEQUENCE [LARGE SCALE GENOMIC DNA]</scope>
    <source>
        <strain evidence="1 2">YZ-8</strain>
    </source>
</reference>
<dbReference type="SUPFAM" id="SSF54593">
    <property type="entry name" value="Glyoxalase/Bleomycin resistance protein/Dihydroxybiphenyl dioxygenase"/>
    <property type="match status" value="1"/>
</dbReference>
<keyword evidence="2" id="KW-1185">Reference proteome</keyword>
<dbReference type="EMBL" id="CP032829">
    <property type="protein sequence ID" value="AYJ85881.1"/>
    <property type="molecule type" value="Genomic_DNA"/>
</dbReference>
<name>A0A494TJD6_SPHPE</name>
<accession>A0A494TJD6</accession>